<keyword evidence="2" id="KW-0238">DNA-binding</keyword>
<dbReference type="GO" id="GO:0003700">
    <property type="term" value="F:DNA-binding transcription factor activity"/>
    <property type="evidence" value="ECO:0007669"/>
    <property type="project" value="TreeGrafter"/>
</dbReference>
<feature type="domain" description="HTH iclR-type" evidence="4">
    <location>
        <begin position="12"/>
        <end position="74"/>
    </location>
</feature>
<dbReference type="AlphaFoldDB" id="A0A6L6WJA3"/>
<dbReference type="Proteomes" id="UP000478892">
    <property type="component" value="Unassembled WGS sequence"/>
</dbReference>
<evidence type="ECO:0000259" key="5">
    <source>
        <dbReference type="PROSITE" id="PS51078"/>
    </source>
</evidence>
<dbReference type="SUPFAM" id="SSF55781">
    <property type="entry name" value="GAF domain-like"/>
    <property type="match status" value="1"/>
</dbReference>
<proteinExistence type="predicted"/>
<evidence type="ECO:0000313" key="7">
    <source>
        <dbReference type="Proteomes" id="UP000478892"/>
    </source>
</evidence>
<accession>A0A6L6WJA3</accession>
<dbReference type="GO" id="GO:0003677">
    <property type="term" value="F:DNA binding"/>
    <property type="evidence" value="ECO:0007669"/>
    <property type="project" value="UniProtKB-KW"/>
</dbReference>
<dbReference type="InterPro" id="IPR029016">
    <property type="entry name" value="GAF-like_dom_sf"/>
</dbReference>
<evidence type="ECO:0000256" key="1">
    <source>
        <dbReference type="ARBA" id="ARBA00023015"/>
    </source>
</evidence>
<dbReference type="PROSITE" id="PS51077">
    <property type="entry name" value="HTH_ICLR"/>
    <property type="match status" value="1"/>
</dbReference>
<sequence>MTEPNKTKGSSDGTVGKALEILDAVAAKSRPVRFGELLADSPHPKATLYRFLQTLTNQEMLHYDSDQQTYSLGLRLVRMAHSAWSQSSLSSVAAPILDELAAAANETIHLAQMENGQVLFVDKRRASALFETLAQTGRVAPAHSTGVGKAILAFMSPERLERALKQQAFVKYTPNTHDNVESLKAEFVQIRAEGLAYDREEHEQGIISIAAPILLGNGKVVGAVSIASSTSRHSPESLQTFREMLLDATARIGNEATPWQFPT</sequence>
<evidence type="ECO:0000259" key="4">
    <source>
        <dbReference type="PROSITE" id="PS51077"/>
    </source>
</evidence>
<dbReference type="PANTHER" id="PTHR30136">
    <property type="entry name" value="HELIX-TURN-HELIX TRANSCRIPTIONAL REGULATOR, ICLR FAMILY"/>
    <property type="match status" value="1"/>
</dbReference>
<dbReference type="Pfam" id="PF01614">
    <property type="entry name" value="IclR_C"/>
    <property type="match status" value="1"/>
</dbReference>
<dbReference type="SMART" id="SM00346">
    <property type="entry name" value="HTH_ICLR"/>
    <property type="match status" value="1"/>
</dbReference>
<dbReference type="GO" id="GO:0045892">
    <property type="term" value="P:negative regulation of DNA-templated transcription"/>
    <property type="evidence" value="ECO:0007669"/>
    <property type="project" value="TreeGrafter"/>
</dbReference>
<dbReference type="InterPro" id="IPR050707">
    <property type="entry name" value="HTH_MetabolicPath_Reg"/>
</dbReference>
<dbReference type="InterPro" id="IPR036388">
    <property type="entry name" value="WH-like_DNA-bd_sf"/>
</dbReference>
<dbReference type="InterPro" id="IPR036390">
    <property type="entry name" value="WH_DNA-bd_sf"/>
</dbReference>
<reference evidence="6 7" key="1">
    <citation type="submission" date="2019-12" db="EMBL/GenBank/DDBJ databases">
        <authorList>
            <person name="Zhang Y.-J."/>
        </authorList>
    </citation>
    <scope>NUCLEOTIDE SEQUENCE [LARGE SCALE GENOMIC DNA]</scope>
    <source>
        <strain evidence="6 7">CY05</strain>
    </source>
</reference>
<dbReference type="InterPro" id="IPR005471">
    <property type="entry name" value="Tscrpt_reg_IclR_N"/>
</dbReference>
<keyword evidence="7" id="KW-1185">Reference proteome</keyword>
<dbReference type="SUPFAM" id="SSF46785">
    <property type="entry name" value="Winged helix' DNA-binding domain"/>
    <property type="match status" value="1"/>
</dbReference>
<feature type="domain" description="IclR-ED" evidence="5">
    <location>
        <begin position="75"/>
        <end position="258"/>
    </location>
</feature>
<dbReference type="PROSITE" id="PS51078">
    <property type="entry name" value="ICLR_ED"/>
    <property type="match status" value="1"/>
</dbReference>
<keyword evidence="3" id="KW-0804">Transcription</keyword>
<dbReference type="InterPro" id="IPR014757">
    <property type="entry name" value="Tscrpt_reg_IclR_C"/>
</dbReference>
<evidence type="ECO:0000256" key="2">
    <source>
        <dbReference type="ARBA" id="ARBA00023125"/>
    </source>
</evidence>
<name>A0A6L6WJA3_9RHOB</name>
<dbReference type="Gene3D" id="1.10.10.10">
    <property type="entry name" value="Winged helix-like DNA-binding domain superfamily/Winged helix DNA-binding domain"/>
    <property type="match status" value="1"/>
</dbReference>
<comment type="caution">
    <text evidence="6">The sequence shown here is derived from an EMBL/GenBank/DDBJ whole genome shotgun (WGS) entry which is preliminary data.</text>
</comment>
<keyword evidence="1" id="KW-0805">Transcription regulation</keyword>
<dbReference type="Pfam" id="PF09339">
    <property type="entry name" value="HTH_IclR"/>
    <property type="match status" value="1"/>
</dbReference>
<evidence type="ECO:0000313" key="6">
    <source>
        <dbReference type="EMBL" id="MVO17258.1"/>
    </source>
</evidence>
<dbReference type="PANTHER" id="PTHR30136:SF35">
    <property type="entry name" value="HTH-TYPE TRANSCRIPTIONAL REGULATOR RV1719"/>
    <property type="match status" value="1"/>
</dbReference>
<evidence type="ECO:0000256" key="3">
    <source>
        <dbReference type="ARBA" id="ARBA00023163"/>
    </source>
</evidence>
<organism evidence="6 7">
    <name type="scientific">Parasedimentitalea huanghaiensis</name>
    <dbReference type="NCBI Taxonomy" id="2682100"/>
    <lineage>
        <taxon>Bacteria</taxon>
        <taxon>Pseudomonadati</taxon>
        <taxon>Pseudomonadota</taxon>
        <taxon>Alphaproteobacteria</taxon>
        <taxon>Rhodobacterales</taxon>
        <taxon>Paracoccaceae</taxon>
        <taxon>Parasedimentitalea</taxon>
    </lineage>
</organism>
<dbReference type="RefSeq" id="WP_157023574.1">
    <property type="nucleotide sequence ID" value="NZ_WQLV01000010.1"/>
</dbReference>
<dbReference type="EMBL" id="WQLV01000010">
    <property type="protein sequence ID" value="MVO17258.1"/>
    <property type="molecule type" value="Genomic_DNA"/>
</dbReference>
<protein>
    <submittedName>
        <fullName evidence="6">Helix-turn-helix domain-containing protein</fullName>
    </submittedName>
</protein>
<dbReference type="Gene3D" id="3.30.450.40">
    <property type="match status" value="1"/>
</dbReference>
<gene>
    <name evidence="6" type="ORF">GO984_15705</name>
</gene>